<dbReference type="SMART" id="SM00360">
    <property type="entry name" value="RRM"/>
    <property type="match status" value="1"/>
</dbReference>
<dbReference type="PANTHER" id="PTHR34427">
    <property type="entry name" value="DUF4283 DOMAIN PROTEIN"/>
    <property type="match status" value="1"/>
</dbReference>
<dbReference type="PANTHER" id="PTHR34427:SF5">
    <property type="entry name" value="DUF4283 DOMAIN-CONTAINING PROTEIN"/>
    <property type="match status" value="1"/>
</dbReference>
<evidence type="ECO:0000259" key="3">
    <source>
        <dbReference type="PROSITE" id="PS50102"/>
    </source>
</evidence>
<keyword evidence="5" id="KW-1185">Reference proteome</keyword>
<dbReference type="GO" id="GO:0003723">
    <property type="term" value="F:RNA binding"/>
    <property type="evidence" value="ECO:0007669"/>
    <property type="project" value="UniProtKB-UniRule"/>
</dbReference>
<feature type="region of interest" description="Disordered" evidence="2">
    <location>
        <begin position="1"/>
        <end position="22"/>
    </location>
</feature>
<dbReference type="CDD" id="cd00590">
    <property type="entry name" value="RRM_SF"/>
    <property type="match status" value="1"/>
</dbReference>
<dbReference type="InterPro" id="IPR012677">
    <property type="entry name" value="Nucleotide-bd_a/b_plait_sf"/>
</dbReference>
<evidence type="ECO:0000256" key="1">
    <source>
        <dbReference type="PROSITE-ProRule" id="PRU00176"/>
    </source>
</evidence>
<dbReference type="EMBL" id="JANJYJ010000002">
    <property type="protein sequence ID" value="KAK3228216.1"/>
    <property type="molecule type" value="Genomic_DNA"/>
</dbReference>
<dbReference type="Proteomes" id="UP001281410">
    <property type="component" value="Unassembled WGS sequence"/>
</dbReference>
<dbReference type="PROSITE" id="PS50102">
    <property type="entry name" value="RRM"/>
    <property type="match status" value="1"/>
</dbReference>
<dbReference type="AlphaFoldDB" id="A0AAE0EH78"/>
<comment type="caution">
    <text evidence="4">The sequence shown here is derived from an EMBL/GenBank/DDBJ whole genome shotgun (WGS) entry which is preliminary data.</text>
</comment>
<feature type="domain" description="RRM" evidence="3">
    <location>
        <begin position="37"/>
        <end position="131"/>
    </location>
</feature>
<keyword evidence="1" id="KW-0694">RNA-binding</keyword>
<evidence type="ECO:0000313" key="5">
    <source>
        <dbReference type="Proteomes" id="UP001281410"/>
    </source>
</evidence>
<feature type="compositionally biased region" description="Basic and acidic residues" evidence="2">
    <location>
        <begin position="1"/>
        <end position="15"/>
    </location>
</feature>
<proteinExistence type="predicted"/>
<name>A0AAE0EH78_9ROSI</name>
<evidence type="ECO:0000313" key="4">
    <source>
        <dbReference type="EMBL" id="KAK3228216.1"/>
    </source>
</evidence>
<dbReference type="InterPro" id="IPR035979">
    <property type="entry name" value="RBD_domain_sf"/>
</dbReference>
<evidence type="ECO:0000256" key="2">
    <source>
        <dbReference type="SAM" id="MobiDB-lite"/>
    </source>
</evidence>
<gene>
    <name evidence="4" type="ORF">Dsin_008078</name>
</gene>
<protein>
    <recommendedName>
        <fullName evidence="3">RRM domain-containing protein</fullName>
    </recommendedName>
</protein>
<dbReference type="Gene3D" id="3.30.70.330">
    <property type="match status" value="1"/>
</dbReference>
<sequence length="547" mass="63272">MERESFRERKTDSFSREGSQIATNGRASRKDFRDGLYSIFIDNLKPEVDSKVLWGFFKAFGRVRDVFLSGRSCHRRSRFAFVRFETWEKANKVANLANERNLRRWPIVSKMAAFGWKNRLSPALRLSLSRKVDGEASNVDDKANGDQKGKPRKLTFVEMVNGYQDRCNEECLKLFEKDLSMSWDMEDGEESWLARCVIGDLKIFSDVPKMNSHLCSKGYSFQSSYLGDKYFMWCFGSVHENEGFMNNKSLWEDYIDSMKKWSGMSISKSRLVWIMCWGAPLPCWNSRFFLKLGMQLGEPVYVEENTQSMRRLDRGRVLVLVPHEWKCPLKIDVVLGGKCFDVQISEEPTLVDSFWLEIFLGLILTGGPVKEEFQMEAYLNFTLEKESGCDMTEKGRVVVPFSSNVFGDADMFAVVDSILIRNHGKEKENQEMGVGFHKRRSDKDYVLKRSANSFRLKEGGERSTSEILFKKDQTKGNMVYVGKANLRLCFDYVGISKRKRGRKSLVSLKRHSMILRSFKACEKVKQQNFELNNKVTWNLEDEACEGA</sequence>
<dbReference type="SUPFAM" id="SSF54928">
    <property type="entry name" value="RNA-binding domain, RBD"/>
    <property type="match status" value="1"/>
</dbReference>
<accession>A0AAE0EH78</accession>
<organism evidence="4 5">
    <name type="scientific">Dipteronia sinensis</name>
    <dbReference type="NCBI Taxonomy" id="43782"/>
    <lineage>
        <taxon>Eukaryota</taxon>
        <taxon>Viridiplantae</taxon>
        <taxon>Streptophyta</taxon>
        <taxon>Embryophyta</taxon>
        <taxon>Tracheophyta</taxon>
        <taxon>Spermatophyta</taxon>
        <taxon>Magnoliopsida</taxon>
        <taxon>eudicotyledons</taxon>
        <taxon>Gunneridae</taxon>
        <taxon>Pentapetalae</taxon>
        <taxon>rosids</taxon>
        <taxon>malvids</taxon>
        <taxon>Sapindales</taxon>
        <taxon>Sapindaceae</taxon>
        <taxon>Hippocastanoideae</taxon>
        <taxon>Acereae</taxon>
        <taxon>Dipteronia</taxon>
    </lineage>
</organism>
<dbReference type="Pfam" id="PF00076">
    <property type="entry name" value="RRM_1"/>
    <property type="match status" value="1"/>
</dbReference>
<reference evidence="4" key="1">
    <citation type="journal article" date="2023" name="Plant J.">
        <title>Genome sequences and population genomics provide insights into the demographic history, inbreeding, and mutation load of two 'living fossil' tree species of Dipteronia.</title>
        <authorList>
            <person name="Feng Y."/>
            <person name="Comes H.P."/>
            <person name="Chen J."/>
            <person name="Zhu S."/>
            <person name="Lu R."/>
            <person name="Zhang X."/>
            <person name="Li P."/>
            <person name="Qiu J."/>
            <person name="Olsen K.M."/>
            <person name="Qiu Y."/>
        </authorList>
    </citation>
    <scope>NUCLEOTIDE SEQUENCE</scope>
    <source>
        <strain evidence="4">NBL</strain>
    </source>
</reference>
<dbReference type="InterPro" id="IPR000504">
    <property type="entry name" value="RRM_dom"/>
</dbReference>